<dbReference type="GO" id="GO:0032543">
    <property type="term" value="P:mitochondrial translation"/>
    <property type="evidence" value="ECO:0007669"/>
    <property type="project" value="TreeGrafter"/>
</dbReference>
<dbReference type="InterPro" id="IPR036621">
    <property type="entry name" value="Anticodon-bd_dom_sf"/>
</dbReference>
<dbReference type="Proteomes" id="UP000031575">
    <property type="component" value="Unassembled WGS sequence"/>
</dbReference>
<feature type="compositionally biased region" description="Low complexity" evidence="14">
    <location>
        <begin position="35"/>
        <end position="45"/>
    </location>
</feature>
<proteinExistence type="inferred from homology"/>
<dbReference type="SUPFAM" id="SSF55681">
    <property type="entry name" value="Class II aaRS and biotin synthetases"/>
    <property type="match status" value="1"/>
</dbReference>
<keyword evidence="17" id="KW-1185">Reference proteome</keyword>
<dbReference type="GO" id="GO:0003723">
    <property type="term" value="F:RNA binding"/>
    <property type="evidence" value="ECO:0007669"/>
    <property type="project" value="TreeGrafter"/>
</dbReference>
<dbReference type="InterPro" id="IPR045864">
    <property type="entry name" value="aa-tRNA-synth_II/BPL/LPL"/>
</dbReference>
<dbReference type="NCBIfam" id="TIGR00442">
    <property type="entry name" value="hisS"/>
    <property type="match status" value="1"/>
</dbReference>
<dbReference type="GeneID" id="63673608"/>
<protein>
    <recommendedName>
        <fullName evidence="13">Histidine--tRNA ligase, mitochondrial</fullName>
        <ecNumber evidence="3">6.1.1.21</ecNumber>
    </recommendedName>
    <alternativeName>
        <fullName evidence="10">Histidyl-tRNA synthetase</fullName>
    </alternativeName>
</protein>
<evidence type="ECO:0000259" key="15">
    <source>
        <dbReference type="PROSITE" id="PS50862"/>
    </source>
</evidence>
<feature type="domain" description="Aminoacyl-transfer RNA synthetases class-II family profile" evidence="15">
    <location>
        <begin position="151"/>
        <end position="497"/>
    </location>
</feature>
<dbReference type="InterPro" id="IPR041715">
    <property type="entry name" value="HisRS-like_core"/>
</dbReference>
<dbReference type="EC" id="6.1.1.21" evidence="3"/>
<dbReference type="Pfam" id="PF13393">
    <property type="entry name" value="tRNA-synt_His"/>
    <property type="match status" value="1"/>
</dbReference>
<evidence type="ECO:0000256" key="3">
    <source>
        <dbReference type="ARBA" id="ARBA00012815"/>
    </source>
</evidence>
<evidence type="ECO:0000256" key="1">
    <source>
        <dbReference type="ARBA" id="ARBA00004496"/>
    </source>
</evidence>
<comment type="subcellular location">
    <subcellularLocation>
        <location evidence="1">Cytoplasm</location>
    </subcellularLocation>
</comment>
<evidence type="ECO:0000313" key="16">
    <source>
        <dbReference type="EMBL" id="KIH90793.1"/>
    </source>
</evidence>
<dbReference type="GO" id="GO:0004821">
    <property type="term" value="F:histidine-tRNA ligase activity"/>
    <property type="evidence" value="ECO:0007669"/>
    <property type="project" value="UniProtKB-EC"/>
</dbReference>
<dbReference type="HOGENOM" id="CLU_025113_4_2_1"/>
<dbReference type="CDD" id="cd00859">
    <property type="entry name" value="HisRS_anticodon"/>
    <property type="match status" value="1"/>
</dbReference>
<dbReference type="GO" id="GO:0005739">
    <property type="term" value="C:mitochondrion"/>
    <property type="evidence" value="ECO:0007669"/>
    <property type="project" value="TreeGrafter"/>
</dbReference>
<dbReference type="InterPro" id="IPR006195">
    <property type="entry name" value="aa-tRNA-synth_II"/>
</dbReference>
<dbReference type="InterPro" id="IPR015807">
    <property type="entry name" value="His-tRNA-ligase"/>
</dbReference>
<feature type="compositionally biased region" description="Polar residues" evidence="14">
    <location>
        <begin position="80"/>
        <end position="93"/>
    </location>
</feature>
<evidence type="ECO:0000256" key="10">
    <source>
        <dbReference type="ARBA" id="ARBA00030619"/>
    </source>
</evidence>
<dbReference type="PANTHER" id="PTHR11476:SF7">
    <property type="entry name" value="HISTIDINE--TRNA LIGASE"/>
    <property type="match status" value="1"/>
</dbReference>
<reference evidence="16 17" key="1">
    <citation type="journal article" date="2014" name="BMC Genomics">
        <title>Comparative genomics of the major fungal agents of human and animal Sporotrichosis: Sporothrix schenckii and Sporothrix brasiliensis.</title>
        <authorList>
            <person name="Teixeira M.M."/>
            <person name="de Almeida L.G."/>
            <person name="Kubitschek-Barreira P."/>
            <person name="Alves F.L."/>
            <person name="Kioshima E.S."/>
            <person name="Abadio A.K."/>
            <person name="Fernandes L."/>
            <person name="Derengowski L.S."/>
            <person name="Ferreira K.S."/>
            <person name="Souza R.C."/>
            <person name="Ruiz J.C."/>
            <person name="de Andrade N.C."/>
            <person name="Paes H.C."/>
            <person name="Nicola A.M."/>
            <person name="Albuquerque P."/>
            <person name="Gerber A.L."/>
            <person name="Martins V.P."/>
            <person name="Peconick L.D."/>
            <person name="Neto A.V."/>
            <person name="Chaucanez C.B."/>
            <person name="Silva P.A."/>
            <person name="Cunha O.L."/>
            <person name="de Oliveira F.F."/>
            <person name="dos Santos T.C."/>
            <person name="Barros A.L."/>
            <person name="Soares M.A."/>
            <person name="de Oliveira L.M."/>
            <person name="Marini M.M."/>
            <person name="Villalobos-Duno H."/>
            <person name="Cunha M.M."/>
            <person name="de Hoog S."/>
            <person name="da Silveira J.F."/>
            <person name="Henrissat B."/>
            <person name="Nino-Vega G.A."/>
            <person name="Cisalpino P.S."/>
            <person name="Mora-Montes H.M."/>
            <person name="Almeida S.R."/>
            <person name="Stajich J.E."/>
            <person name="Lopes-Bezerra L.M."/>
            <person name="Vasconcelos A.T."/>
            <person name="Felipe M.S."/>
        </authorList>
    </citation>
    <scope>NUCLEOTIDE SEQUENCE [LARGE SCALE GENOMIC DNA]</scope>
    <source>
        <strain evidence="16 17">5110</strain>
    </source>
</reference>
<sequence>MQLRLPIARNSRSTASSFARFTPSTSQASLRQRRQTPPLRRLSSPATGAVGARLYSLCPPVDPRGHPLHPWPRRPLPATAASSTTRTENVSYSRKTKAQRRELVTARAASEEFSNDVEHDHEHDLDTDDMASKEGKDKAKGPAVQLKTPKGTRDWTGADMILRDEIFTTITDVFKRHGGVPLDTPVFELKEVLAGKYGEDSRLIYDLADQGGELTALRYDLTVPFARFLAMNKVQQIKRYQIAKVYRRDQPAVARGRMREFYQCDFDIAGTYDRMIPDAEILRVICEIFDALQEPIVIKLNHRQILDGLFAVSGVPADKIRTISSAVDKLDKLPWADVKKEMVEEKGLDAAVADRIGEYVKHSGDIPAIVALLKADAALCANSDIQQGLDDMELLNGFLEALGVPSTKVSFDMSLCRGLDYYTGLIFEVTAQPSAAVETDAAPAGGNKPPKKKGGEEIQVGSIAAGGRYDNLVGMYGKTQIPCVGISFGVDRIFTIMKAKREKAEGRSRVRETDVYVMAFGGGSFNGLLKERMQVARRLWDAGIKAEFAAKTKPRLPQQFKAAEDVPLGVILGEDELANGQVRLKVLGTGGAEADEKDRGQLVSEDDLVAEIKKLLI</sequence>
<dbReference type="RefSeq" id="XP_040618803.1">
    <property type="nucleotide sequence ID" value="XM_040758687.1"/>
</dbReference>
<dbReference type="Gene3D" id="3.40.50.800">
    <property type="entry name" value="Anticodon-binding domain"/>
    <property type="match status" value="1"/>
</dbReference>
<name>A0A0C2FIB3_9PEZI</name>
<dbReference type="PROSITE" id="PS50862">
    <property type="entry name" value="AA_TRNA_LIGASE_II"/>
    <property type="match status" value="1"/>
</dbReference>
<gene>
    <name evidence="16" type="ORF">SPBR_00368</name>
</gene>
<evidence type="ECO:0000256" key="2">
    <source>
        <dbReference type="ARBA" id="ARBA00008226"/>
    </source>
</evidence>
<keyword evidence="5" id="KW-0436">Ligase</keyword>
<evidence type="ECO:0000256" key="6">
    <source>
        <dbReference type="ARBA" id="ARBA00022741"/>
    </source>
</evidence>
<evidence type="ECO:0000256" key="5">
    <source>
        <dbReference type="ARBA" id="ARBA00022598"/>
    </source>
</evidence>
<feature type="compositionally biased region" description="Polar residues" evidence="14">
    <location>
        <begin position="10"/>
        <end position="28"/>
    </location>
</feature>
<accession>A0A0C2FIB3</accession>
<organism evidence="16 17">
    <name type="scientific">Sporothrix brasiliensis 5110</name>
    <dbReference type="NCBI Taxonomy" id="1398154"/>
    <lineage>
        <taxon>Eukaryota</taxon>
        <taxon>Fungi</taxon>
        <taxon>Dikarya</taxon>
        <taxon>Ascomycota</taxon>
        <taxon>Pezizomycotina</taxon>
        <taxon>Sordariomycetes</taxon>
        <taxon>Sordariomycetidae</taxon>
        <taxon>Ophiostomatales</taxon>
        <taxon>Ophiostomataceae</taxon>
        <taxon>Sporothrix</taxon>
    </lineage>
</organism>
<evidence type="ECO:0000256" key="8">
    <source>
        <dbReference type="ARBA" id="ARBA00022917"/>
    </source>
</evidence>
<dbReference type="FunFam" id="3.30.930.10:FF:000021">
    <property type="entry name" value="Probable histidine--tRNA ligase, mitochondrial"/>
    <property type="match status" value="1"/>
</dbReference>
<evidence type="ECO:0000256" key="13">
    <source>
        <dbReference type="ARBA" id="ARBA00067413"/>
    </source>
</evidence>
<evidence type="ECO:0000313" key="17">
    <source>
        <dbReference type="Proteomes" id="UP000031575"/>
    </source>
</evidence>
<dbReference type="GO" id="GO:0006427">
    <property type="term" value="P:histidyl-tRNA aminoacylation"/>
    <property type="evidence" value="ECO:0007669"/>
    <property type="project" value="InterPro"/>
</dbReference>
<evidence type="ECO:0000256" key="4">
    <source>
        <dbReference type="ARBA" id="ARBA00022490"/>
    </source>
</evidence>
<keyword evidence="8" id="KW-0648">Protein biosynthesis</keyword>
<keyword evidence="9 16" id="KW-0030">Aminoacyl-tRNA synthetase</keyword>
<dbReference type="InterPro" id="IPR004154">
    <property type="entry name" value="Anticodon-bd"/>
</dbReference>
<dbReference type="FunFam" id="3.40.50.800:FF:000015">
    <property type="entry name" value="Histidyl-tRNA synthetase, mitochondrial"/>
    <property type="match status" value="1"/>
</dbReference>
<keyword evidence="7" id="KW-0067">ATP-binding</keyword>
<dbReference type="GO" id="GO:0005524">
    <property type="term" value="F:ATP binding"/>
    <property type="evidence" value="ECO:0007669"/>
    <property type="project" value="UniProtKB-KW"/>
</dbReference>
<dbReference type="CDD" id="cd00773">
    <property type="entry name" value="HisRS-like_core"/>
    <property type="match status" value="1"/>
</dbReference>
<feature type="region of interest" description="Disordered" evidence="14">
    <location>
        <begin position="66"/>
        <end position="150"/>
    </location>
</feature>
<keyword evidence="4" id="KW-0963">Cytoplasm</keyword>
<keyword evidence="6" id="KW-0547">Nucleotide-binding</keyword>
<comment type="function">
    <text evidence="12">Catalyzes the aminoacylation of histidyl-tRNA in both the cytoplasm and the mitochondrion.</text>
</comment>
<comment type="catalytic activity">
    <reaction evidence="11">
        <text>tRNA(His) + L-histidine + ATP = L-histidyl-tRNA(His) + AMP + diphosphate + H(+)</text>
        <dbReference type="Rhea" id="RHEA:17313"/>
        <dbReference type="Rhea" id="RHEA-COMP:9665"/>
        <dbReference type="Rhea" id="RHEA-COMP:9689"/>
        <dbReference type="ChEBI" id="CHEBI:15378"/>
        <dbReference type="ChEBI" id="CHEBI:30616"/>
        <dbReference type="ChEBI" id="CHEBI:33019"/>
        <dbReference type="ChEBI" id="CHEBI:57595"/>
        <dbReference type="ChEBI" id="CHEBI:78442"/>
        <dbReference type="ChEBI" id="CHEBI:78527"/>
        <dbReference type="ChEBI" id="CHEBI:456215"/>
        <dbReference type="EC" id="6.1.1.21"/>
    </reaction>
</comment>
<dbReference type="EMBL" id="AWTV01000008">
    <property type="protein sequence ID" value="KIH90793.1"/>
    <property type="molecule type" value="Genomic_DNA"/>
</dbReference>
<dbReference type="InterPro" id="IPR033656">
    <property type="entry name" value="HisRS_anticodon"/>
</dbReference>
<dbReference type="PANTHER" id="PTHR11476">
    <property type="entry name" value="HISTIDYL-TRNA SYNTHETASE"/>
    <property type="match status" value="1"/>
</dbReference>
<dbReference type="Pfam" id="PF03129">
    <property type="entry name" value="HGTP_anticodon"/>
    <property type="match status" value="1"/>
</dbReference>
<feature type="compositionally biased region" description="Basic and acidic residues" evidence="14">
    <location>
        <begin position="116"/>
        <end position="140"/>
    </location>
</feature>
<dbReference type="AlphaFoldDB" id="A0A0C2FIB3"/>
<evidence type="ECO:0000256" key="14">
    <source>
        <dbReference type="SAM" id="MobiDB-lite"/>
    </source>
</evidence>
<dbReference type="GO" id="GO:0005829">
    <property type="term" value="C:cytosol"/>
    <property type="evidence" value="ECO:0007669"/>
    <property type="project" value="TreeGrafter"/>
</dbReference>
<feature type="region of interest" description="Disordered" evidence="14">
    <location>
        <begin position="1"/>
        <end position="47"/>
    </location>
</feature>
<dbReference type="OrthoDB" id="1906957at2759"/>
<evidence type="ECO:0000256" key="9">
    <source>
        <dbReference type="ARBA" id="ARBA00023146"/>
    </source>
</evidence>
<comment type="similarity">
    <text evidence="2">Belongs to the class-II aminoacyl-tRNA synthetase family.</text>
</comment>
<evidence type="ECO:0000256" key="12">
    <source>
        <dbReference type="ARBA" id="ARBA00058343"/>
    </source>
</evidence>
<evidence type="ECO:0000256" key="7">
    <source>
        <dbReference type="ARBA" id="ARBA00022840"/>
    </source>
</evidence>
<dbReference type="VEuPathDB" id="FungiDB:SPBR_00368"/>
<dbReference type="Gene3D" id="3.30.930.10">
    <property type="entry name" value="Bira Bifunctional Protein, Domain 2"/>
    <property type="match status" value="1"/>
</dbReference>
<comment type="caution">
    <text evidence="16">The sequence shown here is derived from an EMBL/GenBank/DDBJ whole genome shotgun (WGS) entry which is preliminary data.</text>
</comment>
<evidence type="ECO:0000256" key="11">
    <source>
        <dbReference type="ARBA" id="ARBA00047639"/>
    </source>
</evidence>
<dbReference type="SUPFAM" id="SSF52954">
    <property type="entry name" value="Class II aaRS ABD-related"/>
    <property type="match status" value="1"/>
</dbReference>